<dbReference type="GO" id="GO:0005930">
    <property type="term" value="C:axoneme"/>
    <property type="evidence" value="ECO:0007669"/>
    <property type="project" value="UniProtKB-SubCell"/>
</dbReference>
<keyword evidence="8" id="KW-1185">Reference proteome</keyword>
<evidence type="ECO:0000313" key="8">
    <source>
        <dbReference type="Proteomes" id="UP000078046"/>
    </source>
</evidence>
<evidence type="ECO:0000256" key="2">
    <source>
        <dbReference type="ARBA" id="ARBA00022490"/>
    </source>
</evidence>
<dbReference type="OrthoDB" id="10255210at2759"/>
<dbReference type="GO" id="GO:0010975">
    <property type="term" value="P:regulation of neuron projection development"/>
    <property type="evidence" value="ECO:0007669"/>
    <property type="project" value="TreeGrafter"/>
</dbReference>
<dbReference type="PROSITE" id="PS51336">
    <property type="entry name" value="DM10"/>
    <property type="match status" value="2"/>
</dbReference>
<evidence type="ECO:0000256" key="5">
    <source>
        <dbReference type="ARBA" id="ARBA00023273"/>
    </source>
</evidence>
<comment type="caution">
    <text evidence="7">The sequence shown here is derived from an EMBL/GenBank/DDBJ whole genome shotgun (WGS) entry which is preliminary data.</text>
</comment>
<dbReference type="AlphaFoldDB" id="A0A177BDQ5"/>
<gene>
    <name evidence="7" type="ORF">A3Q56_00508</name>
</gene>
<evidence type="ECO:0000256" key="1">
    <source>
        <dbReference type="ARBA" id="ARBA00004430"/>
    </source>
</evidence>
<sequence>MSLNLPSYNKVEQLRKEKFHKSHHLYVVNETNIVSNSKSGIGGEKILETAPVNNRSELESCKRKSEPTWLAFDKMVLSFNAFFQESVVESQHEKYRVRNCKVYFYLEDDTIQVVEEKYKNSGMTQGTILKRHRIKKPAPYSYEYYTVEDFNVGDELQLYSTKYKLVDCDKFTHTFLTRLGVRVNADEDRDKTVPKDPYVEYRKKVDDNMKAKRPYESHDTLRKFIQFDGKILRFLCYWDDTNTMFGDKRNLILKYYLSNDTIEIVEVYKQNCGRDAVPIFLRRQPLPKHLGRLQAPG</sequence>
<dbReference type="EMBL" id="LWCA01000028">
    <property type="protein sequence ID" value="OAF71722.1"/>
    <property type="molecule type" value="Genomic_DNA"/>
</dbReference>
<keyword evidence="3" id="KW-0677">Repeat</keyword>
<dbReference type="Proteomes" id="UP000078046">
    <property type="component" value="Unassembled WGS sequence"/>
</dbReference>
<comment type="subcellular location">
    <subcellularLocation>
        <location evidence="1">Cytoplasm</location>
        <location evidence="1">Cytoskeleton</location>
        <location evidence="1">Cilium axoneme</location>
    </subcellularLocation>
</comment>
<reference evidence="7 8" key="1">
    <citation type="submission" date="2016-04" db="EMBL/GenBank/DDBJ databases">
        <title>The genome of Intoshia linei affirms orthonectids as highly simplified spiralians.</title>
        <authorList>
            <person name="Mikhailov K.V."/>
            <person name="Slusarev G.S."/>
            <person name="Nikitin M.A."/>
            <person name="Logacheva M.D."/>
            <person name="Penin A."/>
            <person name="Aleoshin V."/>
            <person name="Panchin Y.V."/>
        </authorList>
    </citation>
    <scope>NUCLEOTIDE SEQUENCE [LARGE SCALE GENOMIC DNA]</scope>
    <source>
        <strain evidence="7">Intl2013</strain>
        <tissue evidence="7">Whole animal</tissue>
    </source>
</reference>
<dbReference type="PANTHER" id="PTHR12086">
    <property type="entry name" value="EF-HAND DOMAIN C-TERMINAL CONTAINING PROTEIN"/>
    <property type="match status" value="1"/>
</dbReference>
<evidence type="ECO:0000256" key="4">
    <source>
        <dbReference type="ARBA" id="ARBA00023212"/>
    </source>
</evidence>
<dbReference type="Pfam" id="PF06565">
    <property type="entry name" value="DM10_dom"/>
    <property type="match status" value="2"/>
</dbReference>
<dbReference type="GO" id="GO:0005874">
    <property type="term" value="C:microtubule"/>
    <property type="evidence" value="ECO:0007669"/>
    <property type="project" value="TreeGrafter"/>
</dbReference>
<dbReference type="InterPro" id="IPR040193">
    <property type="entry name" value="EFHC1/EFHC2/EFHB"/>
</dbReference>
<feature type="domain" description="DM10" evidence="6">
    <location>
        <begin position="228"/>
        <end position="297"/>
    </location>
</feature>
<proteinExistence type="predicted"/>
<protein>
    <recommendedName>
        <fullName evidence="6">DM10 domain-containing protein</fullName>
    </recommendedName>
</protein>
<evidence type="ECO:0000313" key="7">
    <source>
        <dbReference type="EMBL" id="OAF71722.1"/>
    </source>
</evidence>
<dbReference type="SMART" id="SM00676">
    <property type="entry name" value="DM10"/>
    <property type="match status" value="2"/>
</dbReference>
<feature type="domain" description="DM10" evidence="6">
    <location>
        <begin position="73"/>
        <end position="180"/>
    </location>
</feature>
<organism evidence="7 8">
    <name type="scientific">Intoshia linei</name>
    <dbReference type="NCBI Taxonomy" id="1819745"/>
    <lineage>
        <taxon>Eukaryota</taxon>
        <taxon>Metazoa</taxon>
        <taxon>Spiralia</taxon>
        <taxon>Lophotrochozoa</taxon>
        <taxon>Mesozoa</taxon>
        <taxon>Orthonectida</taxon>
        <taxon>Rhopaluridae</taxon>
        <taxon>Intoshia</taxon>
    </lineage>
</organism>
<dbReference type="InterPro" id="IPR006602">
    <property type="entry name" value="DM10_dom"/>
</dbReference>
<keyword evidence="4" id="KW-0206">Cytoskeleton</keyword>
<accession>A0A177BDQ5</accession>
<keyword evidence="2" id="KW-0963">Cytoplasm</keyword>
<dbReference type="FunFam" id="2.30.29.170:FF:000004">
    <property type="entry name" value="EF-hand domain containing 2"/>
    <property type="match status" value="1"/>
</dbReference>
<evidence type="ECO:0000256" key="3">
    <source>
        <dbReference type="ARBA" id="ARBA00022737"/>
    </source>
</evidence>
<dbReference type="PANTHER" id="PTHR12086:SF11">
    <property type="entry name" value="EF-HAND DOMAIN-CONTAINING FAMILY MEMBER C2"/>
    <property type="match status" value="1"/>
</dbReference>
<evidence type="ECO:0000259" key="6">
    <source>
        <dbReference type="PROSITE" id="PS51336"/>
    </source>
</evidence>
<name>A0A177BDQ5_9BILA</name>
<keyword evidence="5" id="KW-0966">Cell projection</keyword>
<dbReference type="Gene3D" id="2.30.29.170">
    <property type="match status" value="2"/>
</dbReference>